<keyword evidence="3" id="KW-1185">Reference proteome</keyword>
<evidence type="ECO:0000313" key="2">
    <source>
        <dbReference type="EnsemblPlants" id="ORUFI05G00280.1"/>
    </source>
</evidence>
<reference evidence="2" key="2">
    <citation type="submission" date="2015-06" db="UniProtKB">
        <authorList>
            <consortium name="EnsemblPlants"/>
        </authorList>
    </citation>
    <scope>IDENTIFICATION</scope>
</reference>
<reference evidence="3" key="1">
    <citation type="submission" date="2013-06" db="EMBL/GenBank/DDBJ databases">
        <authorList>
            <person name="Zhao Q."/>
        </authorList>
    </citation>
    <scope>NUCLEOTIDE SEQUENCE</scope>
    <source>
        <strain evidence="3">cv. W1943</strain>
    </source>
</reference>
<name>A0A0E0PGD2_ORYRU</name>
<sequence length="170" mass="18318">MVAARRPGRRGRRWRGGRGDSGGGERWRRRRVGRVELLQGGLGWGGGAVVGVVVGDGDGAAVGCKKKKQQHEIEQGEEEGWGRRRHCHCHRHGVMILALASVGGPAKTVAGTAAAASLLGYWILGECSSSSLPLALPAPPCLVVLGIQLKRSSFSLVMDYYQWEMHFISH</sequence>
<dbReference type="AlphaFoldDB" id="A0A0E0PGD2"/>
<dbReference type="Proteomes" id="UP000008022">
    <property type="component" value="Unassembled WGS sequence"/>
</dbReference>
<evidence type="ECO:0000256" key="1">
    <source>
        <dbReference type="SAM" id="MobiDB-lite"/>
    </source>
</evidence>
<feature type="region of interest" description="Disordered" evidence="1">
    <location>
        <begin position="1"/>
        <end position="26"/>
    </location>
</feature>
<evidence type="ECO:0000313" key="3">
    <source>
        <dbReference type="Proteomes" id="UP000008022"/>
    </source>
</evidence>
<accession>A0A0E0PGD2</accession>
<proteinExistence type="predicted"/>
<organism evidence="2 3">
    <name type="scientific">Oryza rufipogon</name>
    <name type="common">Brownbeard rice</name>
    <name type="synonym">Asian wild rice</name>
    <dbReference type="NCBI Taxonomy" id="4529"/>
    <lineage>
        <taxon>Eukaryota</taxon>
        <taxon>Viridiplantae</taxon>
        <taxon>Streptophyta</taxon>
        <taxon>Embryophyta</taxon>
        <taxon>Tracheophyta</taxon>
        <taxon>Spermatophyta</taxon>
        <taxon>Magnoliopsida</taxon>
        <taxon>Liliopsida</taxon>
        <taxon>Poales</taxon>
        <taxon>Poaceae</taxon>
        <taxon>BOP clade</taxon>
        <taxon>Oryzoideae</taxon>
        <taxon>Oryzeae</taxon>
        <taxon>Oryzinae</taxon>
        <taxon>Oryza</taxon>
    </lineage>
</organism>
<dbReference type="HOGENOM" id="CLU_1573220_0_0_1"/>
<protein>
    <submittedName>
        <fullName evidence="2">Uncharacterized protein</fullName>
    </submittedName>
</protein>
<feature type="compositionally biased region" description="Basic residues" evidence="1">
    <location>
        <begin position="1"/>
        <end position="16"/>
    </location>
</feature>
<dbReference type="EnsemblPlants" id="ORUFI05G00280.1">
    <property type="protein sequence ID" value="ORUFI05G00280.1"/>
    <property type="gene ID" value="ORUFI05G00280"/>
</dbReference>
<dbReference type="Gramene" id="ORUFI05G00280.1">
    <property type="protein sequence ID" value="ORUFI05G00280.1"/>
    <property type="gene ID" value="ORUFI05G00280"/>
</dbReference>